<evidence type="ECO:0000256" key="4">
    <source>
        <dbReference type="ARBA" id="ARBA00022833"/>
    </source>
</evidence>
<feature type="domain" description="Peptidase M12A" evidence="7">
    <location>
        <begin position="1"/>
        <end position="48"/>
    </location>
</feature>
<evidence type="ECO:0000256" key="1">
    <source>
        <dbReference type="ARBA" id="ARBA00022670"/>
    </source>
</evidence>
<dbReference type="Gene3D" id="3.40.390.10">
    <property type="entry name" value="Collagenase (Catalytic Domain)"/>
    <property type="match status" value="1"/>
</dbReference>
<dbReference type="SUPFAM" id="SSF55486">
    <property type="entry name" value="Metalloproteases ('zincins'), catalytic domain"/>
    <property type="match status" value="1"/>
</dbReference>
<keyword evidence="9" id="KW-1185">Reference proteome</keyword>
<dbReference type="InterPro" id="IPR024079">
    <property type="entry name" value="MetalloPept_cat_dom_sf"/>
</dbReference>
<evidence type="ECO:0000313" key="8">
    <source>
        <dbReference type="EMBL" id="CAG5106970.1"/>
    </source>
</evidence>
<evidence type="ECO:0000259" key="7">
    <source>
        <dbReference type="PROSITE" id="PS51864"/>
    </source>
</evidence>
<dbReference type="Proteomes" id="UP001158576">
    <property type="component" value="Chromosome 1"/>
</dbReference>
<keyword evidence="1" id="KW-0645">Protease</keyword>
<keyword evidence="4" id="KW-0862">Zinc</keyword>
<evidence type="ECO:0000256" key="3">
    <source>
        <dbReference type="ARBA" id="ARBA00022801"/>
    </source>
</evidence>
<evidence type="ECO:0000256" key="2">
    <source>
        <dbReference type="ARBA" id="ARBA00022723"/>
    </source>
</evidence>
<keyword evidence="2" id="KW-0479">Metal-binding</keyword>
<proteinExistence type="predicted"/>
<protein>
    <submittedName>
        <fullName evidence="8">Oidioi.mRNA.OKI2018_I69.chr1.g3085.t1.cds</fullName>
    </submittedName>
</protein>
<evidence type="ECO:0000256" key="6">
    <source>
        <dbReference type="PROSITE-ProRule" id="PRU01211"/>
    </source>
</evidence>
<reference evidence="8 9" key="1">
    <citation type="submission" date="2021-04" db="EMBL/GenBank/DDBJ databases">
        <authorList>
            <person name="Bliznina A."/>
        </authorList>
    </citation>
    <scope>NUCLEOTIDE SEQUENCE [LARGE SCALE GENOMIC DNA]</scope>
</reference>
<dbReference type="InterPro" id="IPR001506">
    <property type="entry name" value="Peptidase_M12A"/>
</dbReference>
<keyword evidence="5" id="KW-0482">Metalloprotease</keyword>
<dbReference type="EMBL" id="OU015566">
    <property type="protein sequence ID" value="CAG5106970.1"/>
    <property type="molecule type" value="Genomic_DNA"/>
</dbReference>
<dbReference type="PANTHER" id="PTHR10127">
    <property type="entry name" value="DISCOIDIN, CUB, EGF, LAMININ , AND ZINC METALLOPROTEASE DOMAIN CONTAINING"/>
    <property type="match status" value="1"/>
</dbReference>
<keyword evidence="3" id="KW-0378">Hydrolase</keyword>
<accession>A0ABN7SXE8</accession>
<organism evidence="8 9">
    <name type="scientific">Oikopleura dioica</name>
    <name type="common">Tunicate</name>
    <dbReference type="NCBI Taxonomy" id="34765"/>
    <lineage>
        <taxon>Eukaryota</taxon>
        <taxon>Metazoa</taxon>
        <taxon>Chordata</taxon>
        <taxon>Tunicata</taxon>
        <taxon>Appendicularia</taxon>
        <taxon>Copelata</taxon>
        <taxon>Oikopleuridae</taxon>
        <taxon>Oikopleura</taxon>
    </lineage>
</organism>
<evidence type="ECO:0000313" key="9">
    <source>
        <dbReference type="Proteomes" id="UP001158576"/>
    </source>
</evidence>
<gene>
    <name evidence="8" type="ORF">OKIOD_LOCUS11850</name>
</gene>
<dbReference type="Pfam" id="PF01400">
    <property type="entry name" value="Astacin"/>
    <property type="match status" value="1"/>
</dbReference>
<sequence>MHYDQYSFVTGSTPSITTKVEYFNKIIGQRRGFSVGDHQKINHLYKCPRPLRNSVTSGFDKFRFFDGFA</sequence>
<dbReference type="PANTHER" id="PTHR10127:SF780">
    <property type="entry name" value="METALLOENDOPEPTIDASE"/>
    <property type="match status" value="1"/>
</dbReference>
<name>A0ABN7SXE8_OIKDI</name>
<dbReference type="PROSITE" id="PS51864">
    <property type="entry name" value="ASTACIN"/>
    <property type="match status" value="1"/>
</dbReference>
<comment type="caution">
    <text evidence="6">Lacks conserved residue(s) required for the propagation of feature annotation.</text>
</comment>
<evidence type="ECO:0000256" key="5">
    <source>
        <dbReference type="ARBA" id="ARBA00023049"/>
    </source>
</evidence>